<accession>A0A0U3PXR4</accession>
<dbReference type="KEGG" id="pphr:APZ00_20095"/>
<dbReference type="SUPFAM" id="SSF56209">
    <property type="entry name" value="Nitrile hydratase alpha chain"/>
    <property type="match status" value="1"/>
</dbReference>
<dbReference type="Gene3D" id="3.90.330.10">
    <property type="entry name" value="Nitrile hydratase alpha /Thiocyanate hydrolase gamma"/>
    <property type="match status" value="1"/>
</dbReference>
<name>A0A0U3PXR4_9HYPH</name>
<dbReference type="NCBIfam" id="TIGR03793">
    <property type="entry name" value="leader_NHLP"/>
    <property type="match status" value="1"/>
</dbReference>
<keyword evidence="2" id="KW-1185">Reference proteome</keyword>
<dbReference type="EMBL" id="CP013068">
    <property type="protein sequence ID" value="ALV29060.1"/>
    <property type="molecule type" value="Genomic_DNA"/>
</dbReference>
<dbReference type="RefSeq" id="WP_058899987.1">
    <property type="nucleotide sequence ID" value="NZ_CP013068.1"/>
</dbReference>
<evidence type="ECO:0008006" key="3">
    <source>
        <dbReference type="Google" id="ProtNLM"/>
    </source>
</evidence>
<gene>
    <name evidence="1" type="ORF">APZ00_20095</name>
</gene>
<protein>
    <recommendedName>
        <fullName evidence="3">NHLP leader peptide family natural product</fullName>
    </recommendedName>
</protein>
<evidence type="ECO:0000313" key="1">
    <source>
        <dbReference type="EMBL" id="ALV29060.1"/>
    </source>
</evidence>
<dbReference type="InterPro" id="IPR022513">
    <property type="entry name" value="TOMM_pelo"/>
</dbReference>
<organism evidence="1 2">
    <name type="scientific">Pannonibacter phragmitetus</name>
    <dbReference type="NCBI Taxonomy" id="121719"/>
    <lineage>
        <taxon>Bacteria</taxon>
        <taxon>Pseudomonadati</taxon>
        <taxon>Pseudomonadota</taxon>
        <taxon>Alphaproteobacteria</taxon>
        <taxon>Hyphomicrobiales</taxon>
        <taxon>Stappiaceae</taxon>
        <taxon>Pannonibacter</taxon>
    </lineage>
</organism>
<sequence>MSVKPVSNRIELEAAIQSKAAEDTAFRAALTANPATALEAAFGLAVQPGVSIRVIEEKPGEVALVLPAGAGELSGKDLEAVSGGYAVNAQVTDAVTQSNVKHPGGGSDPMGWGGSVYSARFPFFPR</sequence>
<dbReference type="InterPro" id="IPR036648">
    <property type="entry name" value="CN_Hdrase_a/SCN_Hdrase_g_sf"/>
</dbReference>
<dbReference type="GO" id="GO:0003824">
    <property type="term" value="F:catalytic activity"/>
    <property type="evidence" value="ECO:0007669"/>
    <property type="project" value="InterPro"/>
</dbReference>
<dbReference type="STRING" id="121719.APZ00_20095"/>
<evidence type="ECO:0000313" key="2">
    <source>
        <dbReference type="Proteomes" id="UP000064921"/>
    </source>
</evidence>
<dbReference type="Proteomes" id="UP000064921">
    <property type="component" value="Chromosome"/>
</dbReference>
<dbReference type="GO" id="GO:0046914">
    <property type="term" value="F:transition metal ion binding"/>
    <property type="evidence" value="ECO:0007669"/>
    <property type="project" value="InterPro"/>
</dbReference>
<reference evidence="1 2" key="1">
    <citation type="submission" date="2015-10" db="EMBL/GenBank/DDBJ databases">
        <title>The world's first case of liver abscess caused by Pannonibacter phragmitetus.</title>
        <authorList>
            <person name="Ming D."/>
            <person name="Wang M."/>
            <person name="Zhou Y."/>
            <person name="Jiang T."/>
            <person name="Hu S."/>
        </authorList>
    </citation>
    <scope>NUCLEOTIDE SEQUENCE [LARGE SCALE GENOMIC DNA]</scope>
    <source>
        <strain evidence="1 2">31801</strain>
    </source>
</reference>
<dbReference type="AlphaFoldDB" id="A0A0U3PXR4"/>
<proteinExistence type="predicted"/>